<dbReference type="AlphaFoldDB" id="A0A4C1VQS2"/>
<feature type="region of interest" description="Disordered" evidence="1">
    <location>
        <begin position="60"/>
        <end position="94"/>
    </location>
</feature>
<dbReference type="EMBL" id="BGZK01000391">
    <property type="protein sequence ID" value="GBP41023.1"/>
    <property type="molecule type" value="Genomic_DNA"/>
</dbReference>
<reference evidence="2 3" key="1">
    <citation type="journal article" date="2019" name="Commun. Biol.">
        <title>The bagworm genome reveals a unique fibroin gene that provides high tensile strength.</title>
        <authorList>
            <person name="Kono N."/>
            <person name="Nakamura H."/>
            <person name="Ohtoshi R."/>
            <person name="Tomita M."/>
            <person name="Numata K."/>
            <person name="Arakawa K."/>
        </authorList>
    </citation>
    <scope>NUCLEOTIDE SEQUENCE [LARGE SCALE GENOMIC DNA]</scope>
</reference>
<evidence type="ECO:0000256" key="1">
    <source>
        <dbReference type="SAM" id="MobiDB-lite"/>
    </source>
</evidence>
<dbReference type="Proteomes" id="UP000299102">
    <property type="component" value="Unassembled WGS sequence"/>
</dbReference>
<feature type="compositionally biased region" description="Polar residues" evidence="1">
    <location>
        <begin position="1"/>
        <end position="11"/>
    </location>
</feature>
<organism evidence="2 3">
    <name type="scientific">Eumeta variegata</name>
    <name type="common">Bagworm moth</name>
    <name type="synonym">Eumeta japonica</name>
    <dbReference type="NCBI Taxonomy" id="151549"/>
    <lineage>
        <taxon>Eukaryota</taxon>
        <taxon>Metazoa</taxon>
        <taxon>Ecdysozoa</taxon>
        <taxon>Arthropoda</taxon>
        <taxon>Hexapoda</taxon>
        <taxon>Insecta</taxon>
        <taxon>Pterygota</taxon>
        <taxon>Neoptera</taxon>
        <taxon>Endopterygota</taxon>
        <taxon>Lepidoptera</taxon>
        <taxon>Glossata</taxon>
        <taxon>Ditrysia</taxon>
        <taxon>Tineoidea</taxon>
        <taxon>Psychidae</taxon>
        <taxon>Oiketicinae</taxon>
        <taxon>Eumeta</taxon>
    </lineage>
</organism>
<sequence>MYYSNCQTRGAKNTPAERKGDIVRIKETSRAAHPETGTGPEHPRAAVACSKEPLRLGRRLPSAGSARRAPAAGRTVHSPCTVGKPHQSSNEVSRHHPVLIALGICSSPKREYTACFIPEDSPTRASQR</sequence>
<evidence type="ECO:0000313" key="3">
    <source>
        <dbReference type="Proteomes" id="UP000299102"/>
    </source>
</evidence>
<gene>
    <name evidence="2" type="ORF">EVAR_82983_1</name>
</gene>
<proteinExistence type="predicted"/>
<keyword evidence="3" id="KW-1185">Reference proteome</keyword>
<feature type="compositionally biased region" description="Low complexity" evidence="1">
    <location>
        <begin position="60"/>
        <end position="74"/>
    </location>
</feature>
<feature type="region of interest" description="Disordered" evidence="1">
    <location>
        <begin position="1"/>
        <end position="21"/>
    </location>
</feature>
<evidence type="ECO:0000313" key="2">
    <source>
        <dbReference type="EMBL" id="GBP41023.1"/>
    </source>
</evidence>
<accession>A0A4C1VQS2</accession>
<protein>
    <submittedName>
        <fullName evidence="2">Uncharacterized protein</fullName>
    </submittedName>
</protein>
<name>A0A4C1VQS2_EUMVA</name>
<comment type="caution">
    <text evidence="2">The sequence shown here is derived from an EMBL/GenBank/DDBJ whole genome shotgun (WGS) entry which is preliminary data.</text>
</comment>